<keyword evidence="2" id="KW-1185">Reference proteome</keyword>
<protein>
    <submittedName>
        <fullName evidence="1">Uncharacterized protein</fullName>
    </submittedName>
</protein>
<evidence type="ECO:0000313" key="2">
    <source>
        <dbReference type="Proteomes" id="UP000308705"/>
    </source>
</evidence>
<proteinExistence type="predicted"/>
<comment type="caution">
    <text evidence="1">The sequence shown here is derived from an EMBL/GenBank/DDBJ whole genome shotgun (WGS) entry which is preliminary data.</text>
</comment>
<dbReference type="EMBL" id="SZQA01000020">
    <property type="protein sequence ID" value="TKK86612.1"/>
    <property type="molecule type" value="Genomic_DNA"/>
</dbReference>
<accession>A0A4U3ME27</accession>
<gene>
    <name evidence="1" type="ORF">FDA94_21175</name>
</gene>
<dbReference type="Proteomes" id="UP000308705">
    <property type="component" value="Unassembled WGS sequence"/>
</dbReference>
<evidence type="ECO:0000313" key="1">
    <source>
        <dbReference type="EMBL" id="TKK86612.1"/>
    </source>
</evidence>
<reference evidence="1 2" key="1">
    <citation type="submission" date="2019-04" db="EMBL/GenBank/DDBJ databases">
        <title>Herbidospora sp. NEAU-GS14.nov., a novel actinomycete isolated from soil.</title>
        <authorList>
            <person name="Han L."/>
        </authorList>
    </citation>
    <scope>NUCLEOTIDE SEQUENCE [LARGE SCALE GENOMIC DNA]</scope>
    <source>
        <strain evidence="1 2">NEAU-GS14</strain>
    </source>
</reference>
<name>A0A4U3ME27_9ACTN</name>
<dbReference type="AlphaFoldDB" id="A0A4U3ME27"/>
<sequence>MPEGYDILEQINLELKSIDGAADYRAAALGFIKGDLELDDAIEAMTKVLHGDGYGNAEHRKRIIELAQTAEERCGFVTITVSIAGCTAAFSCSMGCC</sequence>
<dbReference type="OrthoDB" id="3541298at2"/>
<dbReference type="RefSeq" id="WP_137248805.1">
    <property type="nucleotide sequence ID" value="NZ_SZQA01000020.1"/>
</dbReference>
<organism evidence="1 2">
    <name type="scientific">Herbidospora galbida</name>
    <dbReference type="NCBI Taxonomy" id="2575442"/>
    <lineage>
        <taxon>Bacteria</taxon>
        <taxon>Bacillati</taxon>
        <taxon>Actinomycetota</taxon>
        <taxon>Actinomycetes</taxon>
        <taxon>Streptosporangiales</taxon>
        <taxon>Streptosporangiaceae</taxon>
        <taxon>Herbidospora</taxon>
    </lineage>
</organism>